<feature type="domain" description="Gram-positive pilin subunit D1 N-terminal" evidence="3">
    <location>
        <begin position="49"/>
        <end position="195"/>
    </location>
</feature>
<dbReference type="EMBL" id="CP063213">
    <property type="protein sequence ID" value="QOR45581.1"/>
    <property type="molecule type" value="Genomic_DNA"/>
</dbReference>
<reference evidence="5 6" key="1">
    <citation type="submission" date="2020-10" db="EMBL/GenBank/DDBJ databases">
        <title>Trueperella pecoris sp. nov. isolated from bovine and porcine specimens.</title>
        <authorList>
            <person name="Schoenecker L."/>
            <person name="Schnydrig P."/>
            <person name="Brodard I."/>
            <person name="Thomann A."/>
            <person name="Hemphill A."/>
            <person name="Rodriguez-Campos S."/>
            <person name="Perreten V."/>
            <person name="Jores J."/>
            <person name="Kittl S."/>
        </authorList>
    </citation>
    <scope>NUCLEOTIDE SEQUENCE [LARGE SCALE GENOMIC DNA]</scope>
    <source>
        <strain evidence="5 6">15A0121</strain>
    </source>
</reference>
<evidence type="ECO:0000259" key="4">
    <source>
        <dbReference type="Pfam" id="PF17802"/>
    </source>
</evidence>
<keyword evidence="6" id="KW-1185">Reference proteome</keyword>
<dbReference type="AlphaFoldDB" id="A0A7M1QUW7"/>
<dbReference type="InterPro" id="IPR026466">
    <property type="entry name" value="Fim_isopep_form_D2_dom"/>
</dbReference>
<evidence type="ECO:0000313" key="6">
    <source>
        <dbReference type="Proteomes" id="UP000595053"/>
    </source>
</evidence>
<protein>
    <submittedName>
        <fullName evidence="5">SpaH/EbpB family LPXTG-anchored major pilin</fullName>
    </submittedName>
</protein>
<dbReference type="GO" id="GO:0005975">
    <property type="term" value="P:carbohydrate metabolic process"/>
    <property type="evidence" value="ECO:0007669"/>
    <property type="project" value="UniProtKB-ARBA"/>
</dbReference>
<dbReference type="NCBIfam" id="NF033902">
    <property type="entry name" value="iso_D2_wall_anc"/>
    <property type="match status" value="1"/>
</dbReference>
<evidence type="ECO:0000313" key="5">
    <source>
        <dbReference type="EMBL" id="QOR45581.1"/>
    </source>
</evidence>
<gene>
    <name evidence="5" type="ORF">INS88_10070</name>
</gene>
<dbReference type="InterPro" id="IPR013783">
    <property type="entry name" value="Ig-like_fold"/>
</dbReference>
<dbReference type="Gene3D" id="2.60.40.10">
    <property type="entry name" value="Immunoglobulins"/>
    <property type="match status" value="2"/>
</dbReference>
<feature type="chain" id="PRO_5029512323" evidence="2">
    <location>
        <begin position="29"/>
        <end position="588"/>
    </location>
</feature>
<evidence type="ECO:0000259" key="3">
    <source>
        <dbReference type="Pfam" id="PF16555"/>
    </source>
</evidence>
<feature type="domain" description="SpaA-like prealbumin fold" evidence="4">
    <location>
        <begin position="383"/>
        <end position="487"/>
    </location>
</feature>
<dbReference type="InterPro" id="IPR032364">
    <property type="entry name" value="GramPos_pilinD1_N"/>
</dbReference>
<dbReference type="NCBIfam" id="TIGR01167">
    <property type="entry name" value="LPXTG_anchor"/>
    <property type="match status" value="1"/>
</dbReference>
<feature type="signal peptide" evidence="2">
    <location>
        <begin position="1"/>
        <end position="28"/>
    </location>
</feature>
<keyword evidence="1" id="KW-0472">Membrane</keyword>
<dbReference type="Pfam" id="PF17802">
    <property type="entry name" value="SpaA"/>
    <property type="match status" value="1"/>
</dbReference>
<proteinExistence type="predicted"/>
<accession>A0A7M1QUW7</accession>
<keyword evidence="1" id="KW-0812">Transmembrane</keyword>
<dbReference type="Gene3D" id="2.60.40.740">
    <property type="match status" value="1"/>
</dbReference>
<evidence type="ECO:0000256" key="2">
    <source>
        <dbReference type="SAM" id="SignalP"/>
    </source>
</evidence>
<sequence length="588" mass="62515">MFTHIRKAAVALVAAGTLMLGGVGAAYAAPDTVVDGKKTGNIHLVKYDDSKGLTAPQGTKDPAPTANTLDGIEFKLQKVTRFADGAPIDVTKNDQIEKLAELKAADIVATAENYGLEEIGTAKTAGGGKIDWKGLNVGVYLLTEQDSPVSAGVSYNKAAPSLIFLPTTDPKGDKWIYEDDVDKGQYAVWVYPKNSKNADKKTVKDANVQVGERIEYTISANVPAVTKLKEAIPTKGEPATRDYNLSQFGFLDNLDDKLSFTQDDVNDNLSVTFGAAQEGAEELTNNSDYTVVVSSEDTGQVIKVALTEAGLAKVAKKKAELQSGAGSDLNVYLTFKPEVKAQGIVPNTSYVFKNNGEGAGKVDPDDLTPGTGKRTNTTVSAWGQLKIIKKDHEGKGLNGAVFTVYGSTPEGEIDEKKVIKTGVTTENVGGVDGIAKVSLHVNDVADDLQADTDQYKKYFLVETKAPDGYELNREPIEFKVTLGNRVTKETTWDLDANGNVVKGTEKKTVVWSNGVKPENGDAVDKIVDVIEAQADVTPVLSTDQEVINIPVKPKLPMTGGAGVALFGILGLAIIGGGVYAAKRNTKKA</sequence>
<keyword evidence="1" id="KW-1133">Transmembrane helix</keyword>
<dbReference type="InterPro" id="IPR041033">
    <property type="entry name" value="SpaA_PFL_dom_1"/>
</dbReference>
<dbReference type="Pfam" id="PF16555">
    <property type="entry name" value="GramPos_pilinD1"/>
    <property type="match status" value="1"/>
</dbReference>
<dbReference type="NCBIfam" id="TIGR04226">
    <property type="entry name" value="RrgB_K2N_iso_D2"/>
    <property type="match status" value="1"/>
</dbReference>
<evidence type="ECO:0000256" key="1">
    <source>
        <dbReference type="SAM" id="Phobius"/>
    </source>
</evidence>
<name>A0A7M1QUW7_9ACTO</name>
<organism evidence="5 6">
    <name type="scientific">Trueperella pecoris</name>
    <dbReference type="NCBI Taxonomy" id="2733571"/>
    <lineage>
        <taxon>Bacteria</taxon>
        <taxon>Bacillati</taxon>
        <taxon>Actinomycetota</taxon>
        <taxon>Actinomycetes</taxon>
        <taxon>Actinomycetales</taxon>
        <taxon>Actinomycetaceae</taxon>
        <taxon>Trueperella</taxon>
    </lineage>
</organism>
<dbReference type="RefSeq" id="WP_197551121.1">
    <property type="nucleotide sequence ID" value="NZ_CP063213.1"/>
</dbReference>
<dbReference type="Proteomes" id="UP000595053">
    <property type="component" value="Chromosome"/>
</dbReference>
<feature type="transmembrane region" description="Helical" evidence="1">
    <location>
        <begin position="559"/>
        <end position="581"/>
    </location>
</feature>
<dbReference type="InterPro" id="IPR048052">
    <property type="entry name" value="FM1-like"/>
</dbReference>
<keyword evidence="2" id="KW-0732">Signal</keyword>